<dbReference type="AlphaFoldDB" id="A0A1E8B5C8"/>
<dbReference type="Proteomes" id="UP000175706">
    <property type="component" value="Unassembled WGS sequence"/>
</dbReference>
<proteinExistence type="inferred from homology"/>
<dbReference type="NCBIfam" id="TIGR00654">
    <property type="entry name" value="PhzF_family"/>
    <property type="match status" value="1"/>
</dbReference>
<dbReference type="PANTHER" id="PTHR13774:SF17">
    <property type="entry name" value="PHENAZINE BIOSYNTHESIS-LIKE DOMAIN-CONTAINING PROTEIN"/>
    <property type="match status" value="1"/>
</dbReference>
<organism evidence="4 5">
    <name type="scientific">Bacillus mycoides</name>
    <dbReference type="NCBI Taxonomy" id="1405"/>
    <lineage>
        <taxon>Bacteria</taxon>
        <taxon>Bacillati</taxon>
        <taxon>Bacillota</taxon>
        <taxon>Bacilli</taxon>
        <taxon>Bacillales</taxon>
        <taxon>Bacillaceae</taxon>
        <taxon>Bacillus</taxon>
        <taxon>Bacillus cereus group</taxon>
    </lineage>
</organism>
<dbReference type="PIRSF" id="PIRSF016184">
    <property type="entry name" value="PhzC_PhzF"/>
    <property type="match status" value="1"/>
</dbReference>
<feature type="active site" evidence="3">
    <location>
        <position position="49"/>
    </location>
</feature>
<accession>A0A1E8B5C8</accession>
<gene>
    <name evidence="4" type="ORF">BWGOE8_33810</name>
</gene>
<dbReference type="SUPFAM" id="SSF54506">
    <property type="entry name" value="Diaminopimelate epimerase-like"/>
    <property type="match status" value="1"/>
</dbReference>
<comment type="caution">
    <text evidence="4">The sequence shown here is derived from an EMBL/GenBank/DDBJ whole genome shotgun (WGS) entry which is preliminary data.</text>
</comment>
<dbReference type="Pfam" id="PF02567">
    <property type="entry name" value="PhzC-PhzF"/>
    <property type="match status" value="1"/>
</dbReference>
<evidence type="ECO:0000256" key="2">
    <source>
        <dbReference type="ARBA" id="ARBA00023235"/>
    </source>
</evidence>
<name>A0A1E8B5C8_BACMY</name>
<evidence type="ECO:0000256" key="1">
    <source>
        <dbReference type="ARBA" id="ARBA00008270"/>
    </source>
</evidence>
<protein>
    <submittedName>
        <fullName evidence="4">Isomerase</fullName>
    </submittedName>
</protein>
<keyword evidence="2 4" id="KW-0413">Isomerase</keyword>
<reference evidence="4 5" key="1">
    <citation type="submission" date="2016-05" db="EMBL/GenBank/DDBJ databases">
        <title>Bacillus thuringiensis and Bacillus weihenstephanensis as novel biocontrol agents of wilt causing Verticillium species.</title>
        <authorList>
            <person name="Hollensteiner J."/>
            <person name="Wemheuer F."/>
            <person name="Harting R."/>
            <person name="Kolarzyk A."/>
            <person name="Diaz-Valerio S."/>
            <person name="Poehlein A."/>
            <person name="Brzuszkiewicz E."/>
            <person name="Nesemann K."/>
            <person name="Braus-Stromeyer S."/>
            <person name="Braus G."/>
            <person name="Daniel R."/>
            <person name="Liesegang H."/>
        </authorList>
    </citation>
    <scope>NUCLEOTIDE SEQUENCE [LARGE SCALE GENOMIC DNA]</scope>
    <source>
        <strain evidence="4 5">GOE8</strain>
    </source>
</reference>
<dbReference type="InterPro" id="IPR003719">
    <property type="entry name" value="Phenazine_PhzF-like"/>
</dbReference>
<dbReference type="PATRIC" id="fig|86662.25.peg.3463"/>
<evidence type="ECO:0000313" key="5">
    <source>
        <dbReference type="Proteomes" id="UP000175706"/>
    </source>
</evidence>
<evidence type="ECO:0000256" key="3">
    <source>
        <dbReference type="PIRSR" id="PIRSR016184-1"/>
    </source>
</evidence>
<dbReference type="EMBL" id="LXLT01000048">
    <property type="protein sequence ID" value="OFD76488.1"/>
    <property type="molecule type" value="Genomic_DNA"/>
</dbReference>
<dbReference type="Gene3D" id="3.10.310.10">
    <property type="entry name" value="Diaminopimelate Epimerase, Chain A, domain 1"/>
    <property type="match status" value="2"/>
</dbReference>
<dbReference type="GO" id="GO:0016853">
    <property type="term" value="F:isomerase activity"/>
    <property type="evidence" value="ECO:0007669"/>
    <property type="project" value="UniProtKB-KW"/>
</dbReference>
<comment type="similarity">
    <text evidence="1">Belongs to the PhzF family.</text>
</comment>
<sequence length="301" mass="33344">MRMKKVNVVHYDAFSNKPNMGNPAGVVLEADGLTKEEMQRIAEKVGFNETSFVLSSEVADVRIRYFTPGHENDLCGHATVGTIYALHERGLLEGKHNLTIETKAGVLPIHIGANKNGETFIKMRQATPRFQIFTGSKEALAHSIGLELNDLDGNLPIVYGSTGIWTLIVPIKKIDACERMKPNNNEFPSVLKEMPKVAIHPLCLETYDAESKMHGRHFSSPYSGTIEDPVTGTASGVMGAYYATYLENDFDHELELIVEQGQEINKDGRVTVYVTKGIENEELQIDIAGTAVYVKEFEISI</sequence>
<evidence type="ECO:0000313" key="4">
    <source>
        <dbReference type="EMBL" id="OFD76488.1"/>
    </source>
</evidence>
<dbReference type="GO" id="GO:0005737">
    <property type="term" value="C:cytoplasm"/>
    <property type="evidence" value="ECO:0007669"/>
    <property type="project" value="TreeGrafter"/>
</dbReference>
<dbReference type="PANTHER" id="PTHR13774">
    <property type="entry name" value="PHENAZINE BIOSYNTHESIS PROTEIN"/>
    <property type="match status" value="1"/>
</dbReference>